<evidence type="ECO:0008006" key="4">
    <source>
        <dbReference type="Google" id="ProtNLM"/>
    </source>
</evidence>
<sequence>MAQDSEVYVIARKPESSNPVIVEGFPGVGLVGNIAGQQVIDELDMQYLGAVNSRHFPPVAVLMEGQVTMPIRIYESPKNELIVVVSDIPIPPSIAYTVSTALVDWAKSVNAREIVSIAGMPIIGAEHIVFGAATTEEGLKNIRNEVEIFQMGTISGIAGSIMTECFVRNIPAIGLLGSTHGQNPDPLAAAAVISVLNNLYDLSIDTEKLVKQAEQIELEMQRLAEAVKETIDEEDMPKYVPMYG</sequence>
<dbReference type="NCBIfam" id="TIGR00161">
    <property type="entry name" value="proteasome assembly chaperone family protein"/>
    <property type="match status" value="1"/>
</dbReference>
<name>A0A7G9YCI3_9EURY</name>
<gene>
    <name evidence="3" type="ORF">GNFHAPIE_00003</name>
    <name evidence="2" type="ORF">IKJKAPDM_00027</name>
</gene>
<evidence type="ECO:0000313" key="3">
    <source>
        <dbReference type="EMBL" id="QNO47798.1"/>
    </source>
</evidence>
<dbReference type="InterPro" id="IPR004425">
    <property type="entry name" value="MJ0106-like"/>
</dbReference>
<dbReference type="PANTHER" id="PTHR35610:SF8">
    <property type="entry name" value="3-ISOPROPYLMALATE DEHYDRATASE"/>
    <property type="match status" value="1"/>
</dbReference>
<reference evidence="2" key="1">
    <citation type="submission" date="2020-06" db="EMBL/GenBank/DDBJ databases">
        <title>Unique genomic features of the anaerobic methanotrophic archaea.</title>
        <authorList>
            <person name="Chadwick G.L."/>
            <person name="Skennerton C.T."/>
            <person name="Laso-Perez R."/>
            <person name="Leu A.O."/>
            <person name="Speth D.R."/>
            <person name="Yu H."/>
            <person name="Morgan-Lang C."/>
            <person name="Hatzenpichler R."/>
            <person name="Goudeau D."/>
            <person name="Malmstrom R."/>
            <person name="Brazelton W.J."/>
            <person name="Woyke T."/>
            <person name="Hallam S.J."/>
            <person name="Tyson G.W."/>
            <person name="Wegener G."/>
            <person name="Boetius A."/>
            <person name="Orphan V."/>
        </authorList>
    </citation>
    <scope>NUCLEOTIDE SEQUENCE</scope>
</reference>
<dbReference type="Gene3D" id="3.40.50.10900">
    <property type="entry name" value="PAC-like subunit"/>
    <property type="match status" value="1"/>
</dbReference>
<dbReference type="PANTHER" id="PTHR35610">
    <property type="entry name" value="3-ISOPROPYLMALATE DEHYDRATASE-RELATED"/>
    <property type="match status" value="1"/>
</dbReference>
<dbReference type="EMBL" id="MT631145">
    <property type="protein sequence ID" value="QNO45717.1"/>
    <property type="molecule type" value="Genomic_DNA"/>
</dbReference>
<feature type="coiled-coil region" evidence="1">
    <location>
        <begin position="206"/>
        <end position="233"/>
    </location>
</feature>
<protein>
    <recommendedName>
        <fullName evidence="4">PAC2 family protein</fullName>
    </recommendedName>
</protein>
<keyword evidence="1" id="KW-0175">Coiled coil</keyword>
<organism evidence="2">
    <name type="scientific">Candidatus Methanogaster sp. ANME-2c ERB4</name>
    <dbReference type="NCBI Taxonomy" id="2759911"/>
    <lineage>
        <taxon>Archaea</taxon>
        <taxon>Methanobacteriati</taxon>
        <taxon>Methanobacteriota</taxon>
        <taxon>Stenosarchaea group</taxon>
        <taxon>Methanomicrobia</taxon>
        <taxon>Methanosarcinales</taxon>
        <taxon>ANME-2 cluster</taxon>
        <taxon>Candidatus Methanogasteraceae</taxon>
        <taxon>Candidatus Methanogaster</taxon>
    </lineage>
</organism>
<dbReference type="SUPFAM" id="SSF159659">
    <property type="entry name" value="Cgl1923-like"/>
    <property type="match status" value="1"/>
</dbReference>
<dbReference type="Pfam" id="PF09754">
    <property type="entry name" value="PAC2"/>
    <property type="match status" value="1"/>
</dbReference>
<dbReference type="AlphaFoldDB" id="A0A7G9YCI3"/>
<dbReference type="InterPro" id="IPR038389">
    <property type="entry name" value="PSMG2_sf"/>
</dbReference>
<dbReference type="InterPro" id="IPR019151">
    <property type="entry name" value="Proteasome_assmbl_chaperone_2"/>
</dbReference>
<evidence type="ECO:0000313" key="2">
    <source>
        <dbReference type="EMBL" id="QNO45717.1"/>
    </source>
</evidence>
<proteinExistence type="predicted"/>
<accession>A0A7G9YCI3</accession>
<evidence type="ECO:0000256" key="1">
    <source>
        <dbReference type="SAM" id="Coils"/>
    </source>
</evidence>
<dbReference type="EMBL" id="MT631276">
    <property type="protein sequence ID" value="QNO47798.1"/>
    <property type="molecule type" value="Genomic_DNA"/>
</dbReference>